<proteinExistence type="predicted"/>
<dbReference type="RefSeq" id="WP_201918142.1">
    <property type="nucleotide sequence ID" value="NZ_JAERQG010000001.1"/>
</dbReference>
<dbReference type="EMBL" id="JAERQG010000001">
    <property type="protein sequence ID" value="MBL0764507.1"/>
    <property type="molecule type" value="Genomic_DNA"/>
</dbReference>
<keyword evidence="1" id="KW-0812">Transmembrane</keyword>
<feature type="transmembrane region" description="Helical" evidence="1">
    <location>
        <begin position="89"/>
        <end position="105"/>
    </location>
</feature>
<name>A0A937DDR9_9BACT</name>
<reference evidence="2" key="1">
    <citation type="submission" date="2021-01" db="EMBL/GenBank/DDBJ databases">
        <title>Marivirga sp. nov., isolated from intertidal surface sediments.</title>
        <authorList>
            <person name="Zhang M."/>
        </authorList>
    </citation>
    <scope>NUCLEOTIDE SEQUENCE</scope>
    <source>
        <strain evidence="2">SM1354</strain>
    </source>
</reference>
<dbReference type="Proteomes" id="UP000642920">
    <property type="component" value="Unassembled WGS sequence"/>
</dbReference>
<gene>
    <name evidence="2" type="ORF">JKP34_04530</name>
</gene>
<keyword evidence="1" id="KW-0472">Membrane</keyword>
<keyword evidence="3" id="KW-1185">Reference proteome</keyword>
<evidence type="ECO:0000313" key="2">
    <source>
        <dbReference type="EMBL" id="MBL0764507.1"/>
    </source>
</evidence>
<keyword evidence="1" id="KW-1133">Transmembrane helix</keyword>
<evidence type="ECO:0000256" key="1">
    <source>
        <dbReference type="SAM" id="Phobius"/>
    </source>
</evidence>
<protein>
    <submittedName>
        <fullName evidence="2">Uncharacterized protein</fullName>
    </submittedName>
</protein>
<dbReference type="AlphaFoldDB" id="A0A937DDR9"/>
<organism evidence="2 3">
    <name type="scientific">Marivirga atlantica</name>
    <dbReference type="NCBI Taxonomy" id="1548457"/>
    <lineage>
        <taxon>Bacteria</taxon>
        <taxon>Pseudomonadati</taxon>
        <taxon>Bacteroidota</taxon>
        <taxon>Cytophagia</taxon>
        <taxon>Cytophagales</taxon>
        <taxon>Marivirgaceae</taxon>
        <taxon>Marivirga</taxon>
    </lineage>
</organism>
<evidence type="ECO:0000313" key="3">
    <source>
        <dbReference type="Proteomes" id="UP000642920"/>
    </source>
</evidence>
<accession>A0A937DDR9</accession>
<sequence length="110" mass="13005">MKVPSIFRLPKYQRFEIQPRYYDPVKEDLEKRTSKIRQEMKLEREGKKVESIRDAFSARKSSDKSANLFQVLMIIIISVALGGYIFYGANVYFALLLLIPLYIILRRKRS</sequence>
<comment type="caution">
    <text evidence="2">The sequence shown here is derived from an EMBL/GenBank/DDBJ whole genome shotgun (WGS) entry which is preliminary data.</text>
</comment>